<reference evidence="1" key="1">
    <citation type="journal article" date="2014" name="Front. Microbiol.">
        <title>High frequency of phylogenetically diverse reductive dehalogenase-homologous genes in deep subseafloor sedimentary metagenomes.</title>
        <authorList>
            <person name="Kawai M."/>
            <person name="Futagami T."/>
            <person name="Toyoda A."/>
            <person name="Takaki Y."/>
            <person name="Nishi S."/>
            <person name="Hori S."/>
            <person name="Arai W."/>
            <person name="Tsubouchi T."/>
            <person name="Morono Y."/>
            <person name="Uchiyama I."/>
            <person name="Ito T."/>
            <person name="Fujiyama A."/>
            <person name="Inagaki F."/>
            <person name="Takami H."/>
        </authorList>
    </citation>
    <scope>NUCLEOTIDE SEQUENCE</scope>
    <source>
        <strain evidence="1">Expedition CK06-06</strain>
    </source>
</reference>
<feature type="non-terminal residue" evidence="1">
    <location>
        <position position="1"/>
    </location>
</feature>
<name>X1S2Y4_9ZZZZ</name>
<evidence type="ECO:0000313" key="1">
    <source>
        <dbReference type="EMBL" id="GAI73491.1"/>
    </source>
</evidence>
<dbReference type="EMBL" id="BARW01014135">
    <property type="protein sequence ID" value="GAI73491.1"/>
    <property type="molecule type" value="Genomic_DNA"/>
</dbReference>
<protein>
    <submittedName>
        <fullName evidence="1">Uncharacterized protein</fullName>
    </submittedName>
</protein>
<accession>X1S2Y4</accession>
<proteinExistence type="predicted"/>
<dbReference type="AlphaFoldDB" id="X1S2Y4"/>
<gene>
    <name evidence="1" type="ORF">S12H4_25321</name>
</gene>
<organism evidence="1">
    <name type="scientific">marine sediment metagenome</name>
    <dbReference type="NCBI Taxonomy" id="412755"/>
    <lineage>
        <taxon>unclassified sequences</taxon>
        <taxon>metagenomes</taxon>
        <taxon>ecological metagenomes</taxon>
    </lineage>
</organism>
<comment type="caution">
    <text evidence="1">The sequence shown here is derived from an EMBL/GenBank/DDBJ whole genome shotgun (WGS) entry which is preliminary data.</text>
</comment>
<sequence length="80" mass="9463">SGEKAYQLKGHAKFVDMARLFGWEGLNAFWYSINEDYENGIFWSRHYSDIDKLILRWCESVGVDLRPLFHFWGTHPVNPV</sequence>
<feature type="non-terminal residue" evidence="1">
    <location>
        <position position="80"/>
    </location>
</feature>